<sequence>MAAVQGPPPPPEEENENSLPVDVYAIEGIFLYCGLGQAEYLHHPVFSPIKEFISAFLKDSARLYERLLRHTDYRSLRGLNAIGQGMLQINTDGRHNWGRALAVLGLGAYVVDKVKDDERLLTFAIAVLPVYAYEALESQWFRSHGEWEGLRNYCERILRHRRNARRHMCYGVAAGLLALVALFAIRR</sequence>
<protein>
    <submittedName>
        <fullName evidence="3">Bcl-2 homolog</fullName>
    </submittedName>
</protein>
<organism evidence="3 4">
    <name type="scientific">Rhesus monkey rhadinovirus H26-95</name>
    <dbReference type="NCBI Taxonomy" id="69256"/>
    <lineage>
        <taxon>Viruses</taxon>
        <taxon>Duplodnaviria</taxon>
        <taxon>Heunggongvirae</taxon>
        <taxon>Peploviricota</taxon>
        <taxon>Herviviricetes</taxon>
        <taxon>Herpesvirales</taxon>
        <taxon>Orthoherpesviridae</taxon>
        <taxon>Gammaherpesvirinae</taxon>
        <taxon>Rhadinovirus</taxon>
        <taxon>Rhadinovirus macacinegamma5</taxon>
        <taxon>Macacine gammaherpesvirus 5</taxon>
    </lineage>
</organism>
<dbReference type="Proteomes" id="UP000162467">
    <property type="component" value="Genome"/>
</dbReference>
<proteinExistence type="predicted"/>
<evidence type="ECO:0000256" key="1">
    <source>
        <dbReference type="SAM" id="Phobius"/>
    </source>
</evidence>
<dbReference type="Gene3D" id="1.10.437.10">
    <property type="entry name" value="Blc2-like"/>
    <property type="match status" value="1"/>
</dbReference>
<reference evidence="3 4" key="1">
    <citation type="journal article" date="2000" name="J. Virol.">
        <title>The primary sequence of rhesus monkey rhadinovirus isolate 26-95: sequence similarities to Kaposi's sarcoma-associated herpesvirus and rhesus monkey rhadinovirus isolate 17577.</title>
        <authorList>
            <person name="Alexander L."/>
            <person name="Denekamp L."/>
            <person name="Knapp A."/>
            <person name="Auerbach M.R."/>
            <person name="Damania B."/>
            <person name="Desrosiers R.C."/>
        </authorList>
    </citation>
    <scope>NUCLEOTIDE SEQUENCE [LARGE SCALE GENOMIC DNA]</scope>
    <source>
        <strain evidence="3">Macaca mulatta rhadinovirus isolate 26-95</strain>
    </source>
</reference>
<dbReference type="SUPFAM" id="SSF56854">
    <property type="entry name" value="Bcl-2 inhibitors of programmed cell death"/>
    <property type="match status" value="1"/>
</dbReference>
<dbReference type="InterPro" id="IPR046371">
    <property type="entry name" value="Bcl-2_BH1-3"/>
</dbReference>
<feature type="domain" description="Bcl-2 Bcl-2 homology region 1-3" evidence="2">
    <location>
        <begin position="49"/>
        <end position="147"/>
    </location>
</feature>
<feature type="transmembrane region" description="Helical" evidence="1">
    <location>
        <begin position="168"/>
        <end position="185"/>
    </location>
</feature>
<gene>
    <name evidence="3" type="primary">ORF16</name>
</gene>
<dbReference type="SMART" id="SM00337">
    <property type="entry name" value="BCL"/>
    <property type="match status" value="1"/>
</dbReference>
<evidence type="ECO:0000313" key="3">
    <source>
        <dbReference type="EMBL" id="AAF59994.1"/>
    </source>
</evidence>
<keyword evidence="1" id="KW-0812">Transmembrane</keyword>
<keyword evidence="1" id="KW-1133">Transmembrane helix</keyword>
<dbReference type="EMBL" id="AF210726">
    <property type="protein sequence ID" value="AAF59994.1"/>
    <property type="molecule type" value="Genomic_DNA"/>
</dbReference>
<evidence type="ECO:0000313" key="4">
    <source>
        <dbReference type="Proteomes" id="UP000162467"/>
    </source>
</evidence>
<dbReference type="InterPro" id="IPR002475">
    <property type="entry name" value="Bcl2-like"/>
</dbReference>
<dbReference type="PROSITE" id="PS50062">
    <property type="entry name" value="BCL2_FAMILY"/>
    <property type="match status" value="1"/>
</dbReference>
<name>Q77NK4_9GAMA</name>
<keyword evidence="1" id="KW-0472">Membrane</keyword>
<dbReference type="InterPro" id="IPR036834">
    <property type="entry name" value="Bcl-2-like_sf"/>
</dbReference>
<evidence type="ECO:0000259" key="2">
    <source>
        <dbReference type="SMART" id="SM00337"/>
    </source>
</evidence>
<accession>Q77NK4</accession>